<reference evidence="1 2" key="1">
    <citation type="submission" date="2019-10" db="EMBL/GenBank/DDBJ databases">
        <title>A soil myxobacterium in the family Polyangiaceae.</title>
        <authorList>
            <person name="Li Y."/>
            <person name="Wang J."/>
        </authorList>
    </citation>
    <scope>NUCLEOTIDE SEQUENCE [LARGE SCALE GENOMIC DNA]</scope>
    <source>
        <strain evidence="1 2">DSM 14734</strain>
    </source>
</reference>
<evidence type="ECO:0008006" key="3">
    <source>
        <dbReference type="Google" id="ProtNLM"/>
    </source>
</evidence>
<dbReference type="AlphaFoldDB" id="A0A6N7PNQ3"/>
<dbReference type="EMBL" id="WJIE01000004">
    <property type="protein sequence ID" value="MRG93569.1"/>
    <property type="molecule type" value="Genomic_DNA"/>
</dbReference>
<name>A0A6N7PNQ3_9BACT</name>
<proteinExistence type="predicted"/>
<keyword evidence="2" id="KW-1185">Reference proteome</keyword>
<dbReference type="Gene3D" id="2.40.160.50">
    <property type="entry name" value="membrane protein fhac: a member of the omp85/tpsb transporter family"/>
    <property type="match status" value="1"/>
</dbReference>
<sequence length="501" mass="56852">MRREVLLEPGQPYRQDLADETGRNLRNIPQFSLVLVLAVRGSKPDRVRLVVVTKDVWSLRLAMGFRFASGTFEYLLIQPSEENLFGTHHGALVQAYIQPETYALGARYSIPRVGGSRILFKAEGNLVWNRESGKPEGSFGSFQYGQPLYSTRAEWSYLTQINWRYEIDRRYVGGRLATFDAKSTEEDDAIPFRYRADVIGGSYTLTRSFGTRTKHDFSMGVEVSRRVYRQDDLSRYAPEAARDFVDFAVPRSDTRIGPFAQVRAYSTRFMRVLDFNTLGLQEDIRIGHDVMLRVYPVFSGIGSSRDFLGAMASASYTFPMGDGITRVFAEGIVEAQPDRIADASLEAGARIQTPRTGIGRLVLDARLLRRFRNYMNRRSVLGGDTRLRGYTTLAYIGADVLSYNLEYRARPFQLFSFQIGPVAFLDAGDAFDGFEEMRMKHSVGVGLRLVFPQIDRSVMRLDWGFPLTREFAPKGPFPGEFVVTFQQAFPMPQIPLRATDF</sequence>
<dbReference type="RefSeq" id="WP_153820388.1">
    <property type="nucleotide sequence ID" value="NZ_WJIE01000004.1"/>
</dbReference>
<comment type="caution">
    <text evidence="1">The sequence shown here is derived from an EMBL/GenBank/DDBJ whole genome shotgun (WGS) entry which is preliminary data.</text>
</comment>
<evidence type="ECO:0000313" key="2">
    <source>
        <dbReference type="Proteomes" id="UP000440224"/>
    </source>
</evidence>
<gene>
    <name evidence="1" type="ORF">GF068_16860</name>
</gene>
<organism evidence="1 2">
    <name type="scientific">Polyangium spumosum</name>
    <dbReference type="NCBI Taxonomy" id="889282"/>
    <lineage>
        <taxon>Bacteria</taxon>
        <taxon>Pseudomonadati</taxon>
        <taxon>Myxococcota</taxon>
        <taxon>Polyangia</taxon>
        <taxon>Polyangiales</taxon>
        <taxon>Polyangiaceae</taxon>
        <taxon>Polyangium</taxon>
    </lineage>
</organism>
<protein>
    <recommendedName>
        <fullName evidence="3">BamA/TamA family outer membrane protein</fullName>
    </recommendedName>
</protein>
<evidence type="ECO:0000313" key="1">
    <source>
        <dbReference type="EMBL" id="MRG93569.1"/>
    </source>
</evidence>
<dbReference type="OrthoDB" id="9803054at2"/>
<dbReference type="Proteomes" id="UP000440224">
    <property type="component" value="Unassembled WGS sequence"/>
</dbReference>
<accession>A0A6N7PNQ3</accession>